<evidence type="ECO:0000313" key="8">
    <source>
        <dbReference type="EMBL" id="MDP4527770.1"/>
    </source>
</evidence>
<keyword evidence="3" id="KW-0540">Nuclease</keyword>
<accession>A0ABT9GLU0</accession>
<comment type="caution">
    <text evidence="8">The sequence shown here is derived from an EMBL/GenBank/DDBJ whole genome shotgun (WGS) entry which is preliminary data.</text>
</comment>
<keyword evidence="9" id="KW-1185">Reference proteome</keyword>
<dbReference type="Pfam" id="PF07927">
    <property type="entry name" value="HicA_toxin"/>
    <property type="match status" value="1"/>
</dbReference>
<evidence type="ECO:0000256" key="2">
    <source>
        <dbReference type="ARBA" id="ARBA00022649"/>
    </source>
</evidence>
<name>A0ABT9GLU0_9GAMM</name>
<keyword evidence="4" id="KW-0255">Endonuclease</keyword>
<evidence type="ECO:0000256" key="5">
    <source>
        <dbReference type="ARBA" id="ARBA00022801"/>
    </source>
</evidence>
<evidence type="ECO:0000256" key="6">
    <source>
        <dbReference type="ARBA" id="ARBA00022884"/>
    </source>
</evidence>
<protein>
    <submittedName>
        <fullName evidence="8">Type II toxin-antitoxin system HicA family toxin</fullName>
    </submittedName>
</protein>
<dbReference type="RefSeq" id="WP_305944437.1">
    <property type="nucleotide sequence ID" value="NZ_JAUZVY010000001.1"/>
</dbReference>
<dbReference type="SUPFAM" id="SSF54786">
    <property type="entry name" value="YcfA/nrd intein domain"/>
    <property type="match status" value="1"/>
</dbReference>
<organism evidence="8 9">
    <name type="scientific">Alkalimonas delamerensis</name>
    <dbReference type="NCBI Taxonomy" id="265981"/>
    <lineage>
        <taxon>Bacteria</taxon>
        <taxon>Pseudomonadati</taxon>
        <taxon>Pseudomonadota</taxon>
        <taxon>Gammaproteobacteria</taxon>
        <taxon>Alkalimonas</taxon>
    </lineage>
</organism>
<comment type="similarity">
    <text evidence="1">Belongs to the HicA mRNA interferase family.</text>
</comment>
<reference evidence="8 9" key="1">
    <citation type="submission" date="2023-08" db="EMBL/GenBank/DDBJ databases">
        <authorList>
            <person name="Joshi A."/>
            <person name="Thite S."/>
        </authorList>
    </citation>
    <scope>NUCLEOTIDE SEQUENCE [LARGE SCALE GENOMIC DNA]</scope>
    <source>
        <strain evidence="8 9">1E1</strain>
    </source>
</reference>
<keyword evidence="5" id="KW-0378">Hydrolase</keyword>
<evidence type="ECO:0000256" key="3">
    <source>
        <dbReference type="ARBA" id="ARBA00022722"/>
    </source>
</evidence>
<proteinExistence type="inferred from homology"/>
<gene>
    <name evidence="8" type="ORF">Q3O59_01830</name>
</gene>
<evidence type="ECO:0000313" key="9">
    <source>
        <dbReference type="Proteomes" id="UP001236258"/>
    </source>
</evidence>
<sequence>MKELKAAGWVLVRVKGSHHQFRHPDHVMPLTLPHPKKDLGKGLVQKIRKQAGL</sequence>
<dbReference type="EMBL" id="JAUZVY010000001">
    <property type="protein sequence ID" value="MDP4527770.1"/>
    <property type="molecule type" value="Genomic_DNA"/>
</dbReference>
<dbReference type="InterPro" id="IPR012933">
    <property type="entry name" value="HicA_mRNA_interferase"/>
</dbReference>
<evidence type="ECO:0000256" key="7">
    <source>
        <dbReference type="ARBA" id="ARBA00023016"/>
    </source>
</evidence>
<dbReference type="InterPro" id="IPR038570">
    <property type="entry name" value="HicA_sf"/>
</dbReference>
<keyword evidence="6" id="KW-0694">RNA-binding</keyword>
<keyword evidence="7" id="KW-0346">Stress response</keyword>
<dbReference type="Proteomes" id="UP001236258">
    <property type="component" value="Unassembled WGS sequence"/>
</dbReference>
<dbReference type="Gene3D" id="3.30.920.30">
    <property type="entry name" value="Hypothetical protein"/>
    <property type="match status" value="1"/>
</dbReference>
<evidence type="ECO:0000256" key="1">
    <source>
        <dbReference type="ARBA" id="ARBA00006620"/>
    </source>
</evidence>
<keyword evidence="2" id="KW-1277">Toxin-antitoxin system</keyword>
<evidence type="ECO:0000256" key="4">
    <source>
        <dbReference type="ARBA" id="ARBA00022759"/>
    </source>
</evidence>